<dbReference type="STRING" id="360105.CCV52592_1218"/>
<evidence type="ECO:0000259" key="1">
    <source>
        <dbReference type="Pfam" id="PF01755"/>
    </source>
</evidence>
<dbReference type="OrthoDB" id="119742at2"/>
<evidence type="ECO:0000313" key="3">
    <source>
        <dbReference type="Proteomes" id="UP000006380"/>
    </source>
</evidence>
<gene>
    <name evidence="2" type="ORF">CCV52592_1218</name>
</gene>
<dbReference type="AlphaFoldDB" id="A7GWW0"/>
<organism evidence="2 3">
    <name type="scientific">Campylobacter curvus (strain 525.92)</name>
    <dbReference type="NCBI Taxonomy" id="360105"/>
    <lineage>
        <taxon>Bacteria</taxon>
        <taxon>Pseudomonadati</taxon>
        <taxon>Campylobacterota</taxon>
        <taxon>Epsilonproteobacteria</taxon>
        <taxon>Campylobacterales</taxon>
        <taxon>Campylobacteraceae</taxon>
        <taxon>Campylobacter</taxon>
    </lineage>
</organism>
<dbReference type="RefSeq" id="WP_011991900.1">
    <property type="nucleotide sequence ID" value="NC_009715.2"/>
</dbReference>
<dbReference type="Pfam" id="PF01755">
    <property type="entry name" value="Glyco_transf_25"/>
    <property type="match status" value="1"/>
</dbReference>
<dbReference type="HOGENOM" id="CLU_071269_4_1_7"/>
<proteinExistence type="predicted"/>
<feature type="domain" description="Glycosyl transferase family 25" evidence="1">
    <location>
        <begin position="1"/>
        <end position="181"/>
    </location>
</feature>
<dbReference type="KEGG" id="ccv:CCV52592_1218"/>
<dbReference type="Proteomes" id="UP000006380">
    <property type="component" value="Chromosome"/>
</dbReference>
<reference evidence="2" key="1">
    <citation type="submission" date="2016-07" db="EMBL/GenBank/DDBJ databases">
        <title>Comparative genomics of the Campylobacter concisus group.</title>
        <authorList>
            <person name="Miller W.G."/>
            <person name="Yee E."/>
            <person name="Chapman M.H."/>
            <person name="Huynh S."/>
            <person name="Bono J.L."/>
            <person name="On S.L.W."/>
            <person name="StLeger J."/>
            <person name="Foster G."/>
            <person name="Parker C.T."/>
        </authorList>
    </citation>
    <scope>NUCLEOTIDE SEQUENCE</scope>
    <source>
        <strain evidence="2">525.92</strain>
    </source>
</reference>
<accession>A7GWW0</accession>
<dbReference type="CDD" id="cd06532">
    <property type="entry name" value="Glyco_transf_25"/>
    <property type="match status" value="1"/>
</dbReference>
<evidence type="ECO:0000313" key="2">
    <source>
        <dbReference type="EMBL" id="EAU00993.1"/>
    </source>
</evidence>
<name>A7GWW0_CAMC5</name>
<protein>
    <submittedName>
        <fullName evidence="2">Glycosyltransferase, family 25</fullName>
    </submittedName>
</protein>
<dbReference type="InterPro" id="IPR002654">
    <property type="entry name" value="Glyco_trans_25"/>
</dbReference>
<dbReference type="EMBL" id="CP000767">
    <property type="protein sequence ID" value="EAU00993.1"/>
    <property type="molecule type" value="Genomic_DNA"/>
</dbReference>
<keyword evidence="3" id="KW-1185">Reference proteome</keyword>
<sequence length="260" mass="29768">MYPVFLISLAKDAGRREALKQRFKSYDKFTLIDAVDGRQMNAREYFGYVLPSFRAYGKILSPSEVGCSLSHVKAYEAFLASEAKFALVLEDDVIGDDVGVAAAFELAEQMPQNSLLICGCQDGLAGRFSAFGKRVNLDTNPENRELWLVSRYSHSSIYRAGAYVLSRQSAQNLLRIHKRALCTTDVWEYLLRQDDMTMYFSDIFAHPIDLSGSNIEAERIDRGYKPNFKARLRSLKFLFCSRFEKYFMGYERIFKIEPKG</sequence>